<evidence type="ECO:0000313" key="4">
    <source>
        <dbReference type="Proteomes" id="UP000289708"/>
    </source>
</evidence>
<dbReference type="InterPro" id="IPR016071">
    <property type="entry name" value="Staphylococal_nuclease_OB-fold"/>
</dbReference>
<dbReference type="OrthoDB" id="7618306at2"/>
<comment type="caution">
    <text evidence="3">The sequence shown here is derived from an EMBL/GenBank/DDBJ whole genome shotgun (WGS) entry which is preliminary data.</text>
</comment>
<proteinExistence type="predicted"/>
<name>A0A4Q0MIE8_9HYPH</name>
<evidence type="ECO:0000313" key="3">
    <source>
        <dbReference type="EMBL" id="RXF72766.1"/>
    </source>
</evidence>
<sequence>MALGLRIWTCSTLAALAAAPAHAAPCSLAAAPEAVAVERALDGDTVRLDDGREVRLAGVAAPKAPLGTRDDDWPIAAAAREALEAQAGGRVLELRLASASPDRHGRAVGYLAEIDERDHAGLAVRLLALGHLRVLADAAGRDCGATLAQAESAALGARLGLWSDPYYEVRNAHDGAALASLSGRFVVAEGRVASVRTSAGRAYVNFGRRWREALSLSLSEAALRKLGGFERLGVRSGMLVRARGVVEIRRGPVIYVTDAAQVESLDGRKR</sequence>
<keyword evidence="1" id="KW-0732">Signal</keyword>
<accession>A0A4Q0MIE8</accession>
<feature type="chain" id="PRO_5020818685" description="TNase-like domain-containing protein" evidence="1">
    <location>
        <begin position="24"/>
        <end position="270"/>
    </location>
</feature>
<feature type="signal peptide" evidence="1">
    <location>
        <begin position="1"/>
        <end position="23"/>
    </location>
</feature>
<dbReference type="RefSeq" id="WP_128777927.1">
    <property type="nucleotide sequence ID" value="NZ_RYFI01000012.1"/>
</dbReference>
<gene>
    <name evidence="3" type="ORF">EK403_13060</name>
</gene>
<organism evidence="3 4">
    <name type="scientific">Hansschlegelia zhihuaiae</name>
    <dbReference type="NCBI Taxonomy" id="405005"/>
    <lineage>
        <taxon>Bacteria</taxon>
        <taxon>Pseudomonadati</taxon>
        <taxon>Pseudomonadota</taxon>
        <taxon>Alphaproteobacteria</taxon>
        <taxon>Hyphomicrobiales</taxon>
        <taxon>Methylopilaceae</taxon>
        <taxon>Hansschlegelia</taxon>
    </lineage>
</organism>
<keyword evidence="4" id="KW-1185">Reference proteome</keyword>
<dbReference type="SMART" id="SM00318">
    <property type="entry name" value="SNc"/>
    <property type="match status" value="1"/>
</dbReference>
<dbReference type="PROSITE" id="PS50830">
    <property type="entry name" value="TNASE_3"/>
    <property type="match status" value="1"/>
</dbReference>
<dbReference type="Proteomes" id="UP000289708">
    <property type="component" value="Unassembled WGS sequence"/>
</dbReference>
<evidence type="ECO:0000259" key="2">
    <source>
        <dbReference type="PROSITE" id="PS50830"/>
    </source>
</evidence>
<dbReference type="Gene3D" id="2.40.50.90">
    <property type="match status" value="1"/>
</dbReference>
<protein>
    <recommendedName>
        <fullName evidence="2">TNase-like domain-containing protein</fullName>
    </recommendedName>
</protein>
<dbReference type="InterPro" id="IPR035437">
    <property type="entry name" value="SNase_OB-fold_sf"/>
</dbReference>
<feature type="domain" description="TNase-like" evidence="2">
    <location>
        <begin position="31"/>
        <end position="164"/>
    </location>
</feature>
<dbReference type="SUPFAM" id="SSF50199">
    <property type="entry name" value="Staphylococcal nuclease"/>
    <property type="match status" value="1"/>
</dbReference>
<evidence type="ECO:0000256" key="1">
    <source>
        <dbReference type="SAM" id="SignalP"/>
    </source>
</evidence>
<dbReference type="AlphaFoldDB" id="A0A4Q0MIE8"/>
<dbReference type="EMBL" id="RYFI01000012">
    <property type="protein sequence ID" value="RXF72766.1"/>
    <property type="molecule type" value="Genomic_DNA"/>
</dbReference>
<reference evidence="3 4" key="1">
    <citation type="submission" date="2018-12" db="EMBL/GenBank/DDBJ databases">
        <title>bacterium Hansschlegelia zhihuaiae S113.</title>
        <authorList>
            <person name="He J."/>
        </authorList>
    </citation>
    <scope>NUCLEOTIDE SEQUENCE [LARGE SCALE GENOMIC DNA]</scope>
    <source>
        <strain evidence="3 4">S 113</strain>
    </source>
</reference>